<accession>A0A0L6JUX3</accession>
<organism evidence="2 3">
    <name type="scientific">Pseudobacteroides cellulosolvens ATCC 35603 = DSM 2933</name>
    <dbReference type="NCBI Taxonomy" id="398512"/>
    <lineage>
        <taxon>Bacteria</taxon>
        <taxon>Bacillati</taxon>
        <taxon>Bacillota</taxon>
        <taxon>Clostridia</taxon>
        <taxon>Eubacteriales</taxon>
        <taxon>Oscillospiraceae</taxon>
        <taxon>Pseudobacteroides</taxon>
    </lineage>
</organism>
<comment type="caution">
    <text evidence="2">The sequence shown here is derived from an EMBL/GenBank/DDBJ whole genome shotgun (WGS) entry which is preliminary data.</text>
</comment>
<dbReference type="EMBL" id="LGTC01000001">
    <property type="protein sequence ID" value="KNY29661.1"/>
    <property type="molecule type" value="Genomic_DNA"/>
</dbReference>
<feature type="transmembrane region" description="Helical" evidence="1">
    <location>
        <begin position="63"/>
        <end position="83"/>
    </location>
</feature>
<keyword evidence="3" id="KW-1185">Reference proteome</keyword>
<keyword evidence="1" id="KW-0472">Membrane</keyword>
<evidence type="ECO:0000256" key="1">
    <source>
        <dbReference type="SAM" id="Phobius"/>
    </source>
</evidence>
<proteinExistence type="predicted"/>
<evidence type="ECO:0000313" key="3">
    <source>
        <dbReference type="Proteomes" id="UP000036923"/>
    </source>
</evidence>
<gene>
    <name evidence="2" type="ORF">Bccel_4935</name>
</gene>
<dbReference type="Proteomes" id="UP000036923">
    <property type="component" value="Unassembled WGS sequence"/>
</dbReference>
<dbReference type="RefSeq" id="WP_036935125.1">
    <property type="nucleotide sequence ID" value="NZ_JQKC01000001.1"/>
</dbReference>
<keyword evidence="1" id="KW-0812">Transmembrane</keyword>
<sequence length="327" mass="37667">MDTNKKFDNLMKDYLGDISEKIDCEPEMLKQIEEGIKNSEGKAGHSRNNNPYKNFFGLNMKRVALIVICFVVMSMGLTVMVSAEARNLVKDAYNSVISIFIVKETKDGINISEVPDTILMDQSFSGQLDDRNITSEEVKKKFGVDLFFPNEFGGRCTKIISSCITTVYQISYRESEDLASKLLTGDQDALFVSLKNKKKNTLGCVYFDNKSYKNFWIYMESAAQKPAETGKMLEKIDIEGVQCRYTLRPYAEYQTKQYSTVTSDDRTIKGSGEDMSKEPYYIGKYYYIKWTYNNVDYTVRLENESDYDDAKEFVGVYIKELKKWKSK</sequence>
<evidence type="ECO:0000313" key="2">
    <source>
        <dbReference type="EMBL" id="KNY29661.1"/>
    </source>
</evidence>
<dbReference type="STRING" id="398512.Bccel_4935"/>
<protein>
    <recommendedName>
        <fullName evidence="4">DUF4367 domain-containing protein</fullName>
    </recommendedName>
</protein>
<dbReference type="AlphaFoldDB" id="A0A0L6JUX3"/>
<keyword evidence="1" id="KW-1133">Transmembrane helix</keyword>
<reference evidence="3" key="1">
    <citation type="submission" date="2015-07" db="EMBL/GenBank/DDBJ databases">
        <title>Near-Complete Genome Sequence of the Cellulolytic Bacterium Bacteroides (Pseudobacteroides) cellulosolvens ATCC 35603.</title>
        <authorList>
            <person name="Dassa B."/>
            <person name="Utturkar S.M."/>
            <person name="Klingeman D.M."/>
            <person name="Hurt R.A."/>
            <person name="Keller M."/>
            <person name="Xu J."/>
            <person name="Reddy Y.H.K."/>
            <person name="Borovok I."/>
            <person name="Grinberg I.R."/>
            <person name="Lamed R."/>
            <person name="Zhivin O."/>
            <person name="Bayer E.A."/>
            <person name="Brown S.D."/>
        </authorList>
    </citation>
    <scope>NUCLEOTIDE SEQUENCE [LARGE SCALE GENOMIC DNA]</scope>
    <source>
        <strain evidence="3">DSM 2933</strain>
    </source>
</reference>
<evidence type="ECO:0008006" key="4">
    <source>
        <dbReference type="Google" id="ProtNLM"/>
    </source>
</evidence>
<name>A0A0L6JUX3_9FIRM</name>
<dbReference type="eggNOG" id="ENOG50337AJ">
    <property type="taxonomic scope" value="Bacteria"/>
</dbReference>